<evidence type="ECO:0000313" key="1">
    <source>
        <dbReference type="EMBL" id="PYY28165.1"/>
    </source>
</evidence>
<evidence type="ECO:0008006" key="3">
    <source>
        <dbReference type="Google" id="ProtNLM"/>
    </source>
</evidence>
<dbReference type="AlphaFoldDB" id="A0A2W0CIL9"/>
<comment type="caution">
    <text evidence="1">The sequence shown here is derived from an EMBL/GenBank/DDBJ whole genome shotgun (WGS) entry which is preliminary data.</text>
</comment>
<proteinExistence type="predicted"/>
<dbReference type="Proteomes" id="UP000247459">
    <property type="component" value="Unassembled WGS sequence"/>
</dbReference>
<evidence type="ECO:0000313" key="2">
    <source>
        <dbReference type="Proteomes" id="UP000247459"/>
    </source>
</evidence>
<accession>A0A2W0CIL9</accession>
<protein>
    <recommendedName>
        <fullName evidence="3">IDEAL domain-containing protein</fullName>
    </recommendedName>
</protein>
<organism evidence="1 2">
    <name type="scientific">Paenibacillus illinoisensis</name>
    <dbReference type="NCBI Taxonomy" id="59845"/>
    <lineage>
        <taxon>Bacteria</taxon>
        <taxon>Bacillati</taxon>
        <taxon>Bacillota</taxon>
        <taxon>Bacilli</taxon>
        <taxon>Bacillales</taxon>
        <taxon>Paenibacillaceae</taxon>
        <taxon>Paenibacillus</taxon>
    </lineage>
</organism>
<reference evidence="1 2" key="1">
    <citation type="submission" date="2018-01" db="EMBL/GenBank/DDBJ databases">
        <title>Genome sequence of the PGP bacterium Paenibacillus illinoisensis E3.</title>
        <authorList>
            <person name="Rolli E."/>
            <person name="Marasco R."/>
            <person name="Bessem C."/>
            <person name="Michoud G."/>
            <person name="Gaiarsa S."/>
            <person name="Borin S."/>
            <person name="Daffonchio D."/>
        </authorList>
    </citation>
    <scope>NUCLEOTIDE SEQUENCE [LARGE SCALE GENOMIC DNA]</scope>
    <source>
        <strain evidence="1 2">E3</strain>
    </source>
</reference>
<sequence>MIRLSDKDLFKLFEKQLKVFYPAFKDRQLIIKYIFDLDYAFYDYVERKLHFNNYIIYFQFEGDCLRKFSYQEAVKMIKREYPESKVNLKLYIDNKRNIVNDESKFHEIVEFYCDIDIDDVELNGEQLRSMIDLALDTRSESCDNVEWLIELSLRYQRFMKTNS</sequence>
<dbReference type="RefSeq" id="WP_110759640.1">
    <property type="nucleotide sequence ID" value="NZ_PRLG01000020.1"/>
</dbReference>
<dbReference type="OrthoDB" id="2632875at2"/>
<dbReference type="EMBL" id="PRLG01000020">
    <property type="protein sequence ID" value="PYY28165.1"/>
    <property type="molecule type" value="Genomic_DNA"/>
</dbReference>
<gene>
    <name evidence="1" type="ORF">PIL02S_03311</name>
</gene>
<name>A0A2W0CIL9_9BACL</name>